<feature type="transmembrane region" description="Helical" evidence="1">
    <location>
        <begin position="107"/>
        <end position="126"/>
    </location>
</feature>
<dbReference type="RefSeq" id="WP_090393701.1">
    <property type="nucleotide sequence ID" value="NZ_FMZO01000040.1"/>
</dbReference>
<dbReference type="OrthoDB" id="682907at2"/>
<proteinExistence type="predicted"/>
<gene>
    <name evidence="2" type="ORF">SAMN04487894_1406</name>
</gene>
<reference evidence="3" key="1">
    <citation type="submission" date="2016-10" db="EMBL/GenBank/DDBJ databases">
        <authorList>
            <person name="Varghese N."/>
            <person name="Submissions S."/>
        </authorList>
    </citation>
    <scope>NUCLEOTIDE SEQUENCE [LARGE SCALE GENOMIC DNA]</scope>
    <source>
        <strain evidence="3">DSM 25811 / CCM 8410 / LMG 26954 / E90</strain>
    </source>
</reference>
<keyword evidence="1" id="KW-0812">Transmembrane</keyword>
<sequence>MIILYIIMILIAMLPLWKTIRFIRLEERIRREGISTTGIVIHIHTTRYQRGPATDRVHTRYQSIIPGQYHEANFVTKHQKYQVGQTIPVKYIPEQPDKIVVALRRGYWLMLIFSIVLLLFVFFAIYKINEMVKADGQPYTFDPPWKD</sequence>
<dbReference type="AlphaFoldDB" id="A0A1G7C6N7"/>
<evidence type="ECO:0008006" key="4">
    <source>
        <dbReference type="Google" id="ProtNLM"/>
    </source>
</evidence>
<dbReference type="STRING" id="1285928.SAMN04487894_1406"/>
<feature type="transmembrane region" description="Helical" evidence="1">
    <location>
        <begin position="6"/>
        <end position="23"/>
    </location>
</feature>
<protein>
    <recommendedName>
        <fullName evidence="4">DUF3592 domain-containing protein</fullName>
    </recommendedName>
</protein>
<accession>A0A1G7C6N7</accession>
<keyword evidence="1" id="KW-0472">Membrane</keyword>
<organism evidence="2 3">
    <name type="scientific">Niabella drilacis (strain DSM 25811 / CCM 8410 / CCUG 62505 / LMG 26954 / E90)</name>
    <dbReference type="NCBI Taxonomy" id="1285928"/>
    <lineage>
        <taxon>Bacteria</taxon>
        <taxon>Pseudomonadati</taxon>
        <taxon>Bacteroidota</taxon>
        <taxon>Chitinophagia</taxon>
        <taxon>Chitinophagales</taxon>
        <taxon>Chitinophagaceae</taxon>
        <taxon>Niabella</taxon>
    </lineage>
</organism>
<evidence type="ECO:0000313" key="2">
    <source>
        <dbReference type="EMBL" id="SDE35032.1"/>
    </source>
</evidence>
<name>A0A1G7C6N7_NIADE</name>
<keyword evidence="3" id="KW-1185">Reference proteome</keyword>
<keyword evidence="1" id="KW-1133">Transmembrane helix</keyword>
<evidence type="ECO:0000313" key="3">
    <source>
        <dbReference type="Proteomes" id="UP000198757"/>
    </source>
</evidence>
<evidence type="ECO:0000256" key="1">
    <source>
        <dbReference type="SAM" id="Phobius"/>
    </source>
</evidence>
<dbReference type="EMBL" id="FMZO01000040">
    <property type="protein sequence ID" value="SDE35032.1"/>
    <property type="molecule type" value="Genomic_DNA"/>
</dbReference>
<dbReference type="Proteomes" id="UP000198757">
    <property type="component" value="Unassembled WGS sequence"/>
</dbReference>